<protein>
    <recommendedName>
        <fullName evidence="3">Lipoprotein</fullName>
    </recommendedName>
</protein>
<keyword evidence="2" id="KW-1185">Reference proteome</keyword>
<dbReference type="PROSITE" id="PS51257">
    <property type="entry name" value="PROKAR_LIPOPROTEIN"/>
    <property type="match status" value="1"/>
</dbReference>
<accession>A0A074K7E8</accession>
<dbReference type="AlphaFoldDB" id="A0A074K7E8"/>
<dbReference type="STRING" id="1353528.DT23_05315"/>
<dbReference type="RefSeq" id="WP_038131700.1">
    <property type="nucleotide sequence ID" value="NZ_AUNB01000040.1"/>
</dbReference>
<name>A0A074K7E8_9RHOB</name>
<dbReference type="eggNOG" id="ENOG5032YYC">
    <property type="taxonomic scope" value="Bacteria"/>
</dbReference>
<evidence type="ECO:0000313" key="1">
    <source>
        <dbReference type="EMBL" id="KEO57492.1"/>
    </source>
</evidence>
<reference evidence="1 2" key="1">
    <citation type="journal article" date="2015" name="Antonie Van Leeuwenhoek">
        <title>Thioclava indica sp. nov., isolated from surface seawater of the Indian Ocean.</title>
        <authorList>
            <person name="Liu Y."/>
            <person name="Lai Q."/>
            <person name="Du J."/>
            <person name="Xu H."/>
            <person name="Jiang L."/>
            <person name="Shao Z."/>
        </authorList>
    </citation>
    <scope>NUCLEOTIDE SEQUENCE [LARGE SCALE GENOMIC DNA]</scope>
    <source>
        <strain evidence="1 2">DT23-4</strain>
    </source>
</reference>
<comment type="caution">
    <text evidence="1">The sequence shown here is derived from an EMBL/GenBank/DDBJ whole genome shotgun (WGS) entry which is preliminary data.</text>
</comment>
<proteinExistence type="predicted"/>
<sequence>MNKALIAALALTLATAGCGTIRGSKLNPFNWFGKSQPETQATLAPKGGYPEQIGKPWQQPVAQVLSLSVDKAPTGAIVTAMGLPPTQGYWQTDLVALNDGKPDANGTMTYRFMLTPPAADSPDARRVSTQQSREVSAAAFISNFKLAGVRKIVVEGAGNARSVRR</sequence>
<evidence type="ECO:0000313" key="2">
    <source>
        <dbReference type="Proteomes" id="UP000027471"/>
    </source>
</evidence>
<gene>
    <name evidence="1" type="ORF">DT23_05315</name>
</gene>
<evidence type="ECO:0008006" key="3">
    <source>
        <dbReference type="Google" id="ProtNLM"/>
    </source>
</evidence>
<dbReference type="OrthoDB" id="7773807at2"/>
<dbReference type="EMBL" id="AUNB01000040">
    <property type="protein sequence ID" value="KEO57492.1"/>
    <property type="molecule type" value="Genomic_DNA"/>
</dbReference>
<organism evidence="1 2">
    <name type="scientific">Thioclava indica</name>
    <dbReference type="NCBI Taxonomy" id="1353528"/>
    <lineage>
        <taxon>Bacteria</taxon>
        <taxon>Pseudomonadati</taxon>
        <taxon>Pseudomonadota</taxon>
        <taxon>Alphaproteobacteria</taxon>
        <taxon>Rhodobacterales</taxon>
        <taxon>Paracoccaceae</taxon>
        <taxon>Thioclava</taxon>
    </lineage>
</organism>
<dbReference type="Proteomes" id="UP000027471">
    <property type="component" value="Unassembled WGS sequence"/>
</dbReference>